<evidence type="ECO:0000256" key="4">
    <source>
        <dbReference type="ARBA" id="ARBA00022519"/>
    </source>
</evidence>
<evidence type="ECO:0000256" key="7">
    <source>
        <dbReference type="ARBA" id="ARBA00023136"/>
    </source>
</evidence>
<evidence type="ECO:0000313" key="11">
    <source>
        <dbReference type="Proteomes" id="UP000321548"/>
    </source>
</evidence>
<accession>A0A5C8NTH6</accession>
<keyword evidence="2" id="KW-0813">Transport</keyword>
<dbReference type="AlphaFoldDB" id="A0A5C8NTH6"/>
<evidence type="ECO:0000256" key="9">
    <source>
        <dbReference type="SAM" id="Phobius"/>
    </source>
</evidence>
<reference evidence="10 11" key="1">
    <citation type="submission" date="2019-06" db="EMBL/GenBank/DDBJ databases">
        <title>Quisquiliibacterium sp. nov., isolated from a maize field.</title>
        <authorList>
            <person name="Lin S.-Y."/>
            <person name="Tsai C.-F."/>
            <person name="Young C.-C."/>
        </authorList>
    </citation>
    <scope>NUCLEOTIDE SEQUENCE [LARGE SCALE GENOMIC DNA]</scope>
    <source>
        <strain evidence="10 11">CC-CFT501</strain>
    </source>
</reference>
<comment type="caution">
    <text evidence="10">The sequence shown here is derived from an EMBL/GenBank/DDBJ whole genome shotgun (WGS) entry which is preliminary data.</text>
</comment>
<dbReference type="RefSeq" id="WP_147704807.1">
    <property type="nucleotide sequence ID" value="NZ_VDUY01000005.1"/>
</dbReference>
<dbReference type="Pfam" id="PF04143">
    <property type="entry name" value="Sulf_transp"/>
    <property type="match status" value="1"/>
</dbReference>
<dbReference type="Proteomes" id="UP000321548">
    <property type="component" value="Unassembled WGS sequence"/>
</dbReference>
<protein>
    <submittedName>
        <fullName evidence="10">Uncharacterized protein</fullName>
    </submittedName>
</protein>
<keyword evidence="6 9" id="KW-1133">Transmembrane helix</keyword>
<feature type="transmembrane region" description="Helical" evidence="9">
    <location>
        <begin position="133"/>
        <end position="153"/>
    </location>
</feature>
<keyword evidence="4" id="KW-0997">Cell inner membrane</keyword>
<keyword evidence="11" id="KW-1185">Reference proteome</keyword>
<feature type="transmembrane region" description="Helical" evidence="9">
    <location>
        <begin position="94"/>
        <end position="112"/>
    </location>
</feature>
<evidence type="ECO:0000256" key="8">
    <source>
        <dbReference type="ARBA" id="ARBA00035655"/>
    </source>
</evidence>
<dbReference type="EMBL" id="VDUY01000005">
    <property type="protein sequence ID" value="TXL64558.1"/>
    <property type="molecule type" value="Genomic_DNA"/>
</dbReference>
<dbReference type="PANTHER" id="PTHR30574">
    <property type="entry name" value="INNER MEMBRANE PROTEIN YEDE"/>
    <property type="match status" value="1"/>
</dbReference>
<keyword evidence="5 9" id="KW-0812">Transmembrane</keyword>
<dbReference type="PANTHER" id="PTHR30574:SF1">
    <property type="entry name" value="SULPHUR TRANSPORT DOMAIN-CONTAINING PROTEIN"/>
    <property type="match status" value="1"/>
</dbReference>
<evidence type="ECO:0000256" key="3">
    <source>
        <dbReference type="ARBA" id="ARBA00022475"/>
    </source>
</evidence>
<comment type="subcellular location">
    <subcellularLocation>
        <location evidence="1">Cell inner membrane</location>
        <topology evidence="1">Multi-pass membrane protein</topology>
    </subcellularLocation>
</comment>
<keyword evidence="7 9" id="KW-0472">Membrane</keyword>
<proteinExistence type="inferred from homology"/>
<feature type="transmembrane region" description="Helical" evidence="9">
    <location>
        <begin position="12"/>
        <end position="42"/>
    </location>
</feature>
<evidence type="ECO:0000256" key="6">
    <source>
        <dbReference type="ARBA" id="ARBA00022989"/>
    </source>
</evidence>
<feature type="transmembrane region" description="Helical" evidence="9">
    <location>
        <begin position="63"/>
        <end position="82"/>
    </location>
</feature>
<dbReference type="InterPro" id="IPR007272">
    <property type="entry name" value="Sulf_transp_TsuA/YedE"/>
</dbReference>
<dbReference type="OrthoDB" id="9814020at2"/>
<sequence length="155" mass="16281">MDALFPLGTAHYLAGGLIIGLGVALLFLSTGLIGGMSTVFTSTWSFVSRLPFFSQARFVDSRVWRLVYAAGLILGAAIWWLAAGQDSGYRVSIPWWQLAVGGFVAGFGARMSNGCTSGHGICGMGSLQAPSMLAVLTFLATAMITARLVLMVGGR</sequence>
<dbReference type="GO" id="GO:0005886">
    <property type="term" value="C:plasma membrane"/>
    <property type="evidence" value="ECO:0007669"/>
    <property type="project" value="UniProtKB-SubCell"/>
</dbReference>
<keyword evidence="3" id="KW-1003">Cell membrane</keyword>
<comment type="similarity">
    <text evidence="8">Belongs to the TsuA/YedE (TC 9.B.102) family.</text>
</comment>
<evidence type="ECO:0000256" key="1">
    <source>
        <dbReference type="ARBA" id="ARBA00004429"/>
    </source>
</evidence>
<evidence type="ECO:0000256" key="2">
    <source>
        <dbReference type="ARBA" id="ARBA00022448"/>
    </source>
</evidence>
<name>A0A5C8NTH6_9BURK</name>
<gene>
    <name evidence="10" type="ORF">FHP08_12450</name>
</gene>
<organism evidence="10 11">
    <name type="scientific">Zeimonas arvi</name>
    <dbReference type="NCBI Taxonomy" id="2498847"/>
    <lineage>
        <taxon>Bacteria</taxon>
        <taxon>Pseudomonadati</taxon>
        <taxon>Pseudomonadota</taxon>
        <taxon>Betaproteobacteria</taxon>
        <taxon>Burkholderiales</taxon>
        <taxon>Burkholderiaceae</taxon>
        <taxon>Zeimonas</taxon>
    </lineage>
</organism>
<evidence type="ECO:0000256" key="5">
    <source>
        <dbReference type="ARBA" id="ARBA00022692"/>
    </source>
</evidence>
<evidence type="ECO:0000313" key="10">
    <source>
        <dbReference type="EMBL" id="TXL64558.1"/>
    </source>
</evidence>